<protein>
    <submittedName>
        <fullName evidence="2">Uncharacterized protein</fullName>
    </submittedName>
</protein>
<gene>
    <name evidence="2" type="ORF">CP97_14920</name>
</gene>
<proteinExistence type="predicted"/>
<evidence type="ECO:0000313" key="2">
    <source>
        <dbReference type="EMBL" id="ANC50609.1"/>
    </source>
</evidence>
<reference evidence="2 3" key="1">
    <citation type="submission" date="2016-04" db="EMBL/GenBank/DDBJ databases">
        <title>The complete genome sequence of Erythrobacter atlanticus s21-N3.</title>
        <authorList>
            <person name="Wang W."/>
            <person name="Wang L."/>
            <person name="Zhuang L."/>
            <person name="Shao Z."/>
        </authorList>
    </citation>
    <scope>NUCLEOTIDE SEQUENCE [LARGE SCALE GENOMIC DNA]</scope>
    <source>
        <strain evidence="3">s21-N3</strain>
        <plasmid evidence="3">Plasmid</plasmid>
    </source>
</reference>
<dbReference type="AlphaFoldDB" id="A0A161J4L4"/>
<evidence type="ECO:0000256" key="1">
    <source>
        <dbReference type="SAM" id="Phobius"/>
    </source>
</evidence>
<dbReference type="RefSeq" id="WP_063612584.1">
    <property type="nucleotide sequence ID" value="NZ_CP015441.1"/>
</dbReference>
<keyword evidence="2" id="KW-0614">Plasmid</keyword>
<evidence type="ECO:0000313" key="3">
    <source>
        <dbReference type="Proteomes" id="UP000059113"/>
    </source>
</evidence>
<dbReference type="Proteomes" id="UP000059113">
    <property type="component" value="Plasmid"/>
</dbReference>
<sequence>MSITIFGIAAAASFVASVAAGFWLMLHLNSVASAFEGKADLVASDTRARHSKQEVQVAIAVLLGGAALCIALAMSVIVA</sequence>
<accession>A0A161J4L4</accession>
<geneLocation type="plasmid" evidence="3"/>
<dbReference type="KEGG" id="ery:CP97_14920"/>
<keyword evidence="1" id="KW-0812">Transmembrane</keyword>
<name>A0A161J4L4_9SPHN</name>
<dbReference type="EMBL" id="CP015441">
    <property type="protein sequence ID" value="ANC50609.1"/>
    <property type="molecule type" value="Genomic_DNA"/>
</dbReference>
<keyword evidence="1" id="KW-1133">Transmembrane helix</keyword>
<organism evidence="2 3">
    <name type="scientific">Aurantiacibacter atlanticus</name>
    <dbReference type="NCBI Taxonomy" id="1648404"/>
    <lineage>
        <taxon>Bacteria</taxon>
        <taxon>Pseudomonadati</taxon>
        <taxon>Pseudomonadota</taxon>
        <taxon>Alphaproteobacteria</taxon>
        <taxon>Sphingomonadales</taxon>
        <taxon>Erythrobacteraceae</taxon>
        <taxon>Aurantiacibacter</taxon>
    </lineage>
</organism>
<keyword evidence="1" id="KW-0472">Membrane</keyword>
<keyword evidence="3" id="KW-1185">Reference proteome</keyword>
<feature type="transmembrane region" description="Helical" evidence="1">
    <location>
        <begin position="58"/>
        <end position="78"/>
    </location>
</feature>
<dbReference type="OrthoDB" id="7433544at2"/>